<dbReference type="SMART" id="SM00733">
    <property type="entry name" value="Mterf"/>
    <property type="match status" value="4"/>
</dbReference>
<reference evidence="5" key="1">
    <citation type="journal article" date="2017" name="Gigascience">
        <title>The first near-complete assembly of the hexaploid bread wheat genome, Triticum aestivum.</title>
        <authorList>
            <person name="Zimin A.V."/>
            <person name="Puiu D."/>
            <person name="Hall R."/>
            <person name="Kingan S."/>
            <person name="Clavijo B.J."/>
            <person name="Salzberg S.L."/>
        </authorList>
    </citation>
    <scope>NUCLEOTIDE SEQUENCE</scope>
    <source>
        <tissue evidence="5">Leaf</tissue>
    </source>
</reference>
<protein>
    <submittedName>
        <fullName evidence="5">Uncharacterized protein</fullName>
    </submittedName>
</protein>
<dbReference type="GO" id="GO:0003676">
    <property type="term" value="F:nucleic acid binding"/>
    <property type="evidence" value="ECO:0007669"/>
    <property type="project" value="InterPro"/>
</dbReference>
<feature type="non-terminal residue" evidence="5">
    <location>
        <position position="285"/>
    </location>
</feature>
<feature type="chain" id="PRO_5040381330" evidence="4">
    <location>
        <begin position="21"/>
        <end position="285"/>
    </location>
</feature>
<dbReference type="PANTHER" id="PTHR13068">
    <property type="entry name" value="CGI-12 PROTEIN-RELATED"/>
    <property type="match status" value="1"/>
</dbReference>
<feature type="non-terminal residue" evidence="5">
    <location>
        <position position="1"/>
    </location>
</feature>
<sequence length="285" mass="30701">AISTLRRLLCAAAAAAPVSPNPSGFAVEDYLVGTCGLTQSQAIKAATKLSHLKSPAKPNAVLAFLSGLGLSRADAATVVAKDPLFLCAGVERTLVPVVDGLTGLGLSRSEIGGLVSLVHCRFRCRAIVPKLRYYLPLFGSFENLRRLLKHESHLLSSDLDKVLKPNVVLLQECGLGGCDIAKLCTGAPRVLATNPERVRAMAASAERLGVRRGSGMFREALQAVSFLSEEKVADKVDYLKKTFKWSDTEVAIALSKAPTLLKKSREMLRRRSEFLISEVGLEPVY</sequence>
<dbReference type="PANTHER" id="PTHR13068:SF148">
    <property type="entry name" value="PORR DOMAIN-CONTAINING PROTEIN"/>
    <property type="match status" value="1"/>
</dbReference>
<keyword evidence="2" id="KW-0805">Transcription regulation</keyword>
<organism evidence="5">
    <name type="scientific">Triticum aestivum</name>
    <name type="common">Wheat</name>
    <dbReference type="NCBI Taxonomy" id="4565"/>
    <lineage>
        <taxon>Eukaryota</taxon>
        <taxon>Viridiplantae</taxon>
        <taxon>Streptophyta</taxon>
        <taxon>Embryophyta</taxon>
        <taxon>Tracheophyta</taxon>
        <taxon>Spermatophyta</taxon>
        <taxon>Magnoliopsida</taxon>
        <taxon>Liliopsida</taxon>
        <taxon>Poales</taxon>
        <taxon>Poaceae</taxon>
        <taxon>BOP clade</taxon>
        <taxon>Pooideae</taxon>
        <taxon>Triticodae</taxon>
        <taxon>Triticeae</taxon>
        <taxon>Triticinae</taxon>
        <taxon>Triticum</taxon>
    </lineage>
</organism>
<keyword evidence="3" id="KW-0809">Transit peptide</keyword>
<dbReference type="GO" id="GO:0006353">
    <property type="term" value="P:DNA-templated transcription termination"/>
    <property type="evidence" value="ECO:0007669"/>
    <property type="project" value="UniProtKB-KW"/>
</dbReference>
<reference evidence="5" key="2">
    <citation type="submission" date="2020-03" db="EMBL/GenBank/DDBJ databases">
        <title>The second near-complete assembly of the hexaploid bread wheat (Triticum aestivum) genome.</title>
        <authorList>
            <person name="Zimin A.V."/>
            <person name="Puiu D."/>
            <person name="Shumante A."/>
            <person name="Alonge M."/>
            <person name="Salzberg S.L."/>
        </authorList>
    </citation>
    <scope>NUCLEOTIDE SEQUENCE</scope>
    <source>
        <tissue evidence="5">Leaf</tissue>
    </source>
</reference>
<dbReference type="FunFam" id="1.25.70.10:FF:000001">
    <property type="entry name" value="Mitochondrial transcription termination factor-like"/>
    <property type="match status" value="1"/>
</dbReference>
<dbReference type="InterPro" id="IPR038538">
    <property type="entry name" value="MTERF_sf"/>
</dbReference>
<feature type="signal peptide" evidence="4">
    <location>
        <begin position="1"/>
        <end position="20"/>
    </location>
</feature>
<keyword evidence="4" id="KW-0732">Signal</keyword>
<dbReference type="OrthoDB" id="653844at2759"/>
<dbReference type="Proteomes" id="UP000815260">
    <property type="component" value="Chromosome 6B"/>
</dbReference>
<comment type="caution">
    <text evidence="5">The sequence shown here is derived from an EMBL/GenBank/DDBJ whole genome shotgun (WGS) entry which is preliminary data.</text>
</comment>
<evidence type="ECO:0000256" key="2">
    <source>
        <dbReference type="ARBA" id="ARBA00022472"/>
    </source>
</evidence>
<evidence type="ECO:0000313" key="5">
    <source>
        <dbReference type="EMBL" id="KAF7082297.1"/>
    </source>
</evidence>
<evidence type="ECO:0000256" key="3">
    <source>
        <dbReference type="ARBA" id="ARBA00022946"/>
    </source>
</evidence>
<gene>
    <name evidence="5" type="ORF">CFC21_086171</name>
</gene>
<accession>A0A9R1L958</accession>
<proteinExistence type="inferred from homology"/>
<dbReference type="Gene3D" id="1.25.70.10">
    <property type="entry name" value="Transcription termination factor 3, mitochondrial"/>
    <property type="match status" value="2"/>
</dbReference>
<dbReference type="InterPro" id="IPR003690">
    <property type="entry name" value="MTERF"/>
</dbReference>
<name>A0A9R1L958_WHEAT</name>
<dbReference type="AlphaFoldDB" id="A0A9R1L958"/>
<keyword evidence="2" id="KW-0806">Transcription termination</keyword>
<evidence type="ECO:0000256" key="1">
    <source>
        <dbReference type="ARBA" id="ARBA00007692"/>
    </source>
</evidence>
<dbReference type="Pfam" id="PF02536">
    <property type="entry name" value="mTERF"/>
    <property type="match status" value="1"/>
</dbReference>
<comment type="similarity">
    <text evidence="1">Belongs to the mTERF family.</text>
</comment>
<evidence type="ECO:0000256" key="4">
    <source>
        <dbReference type="SAM" id="SignalP"/>
    </source>
</evidence>
<dbReference type="EMBL" id="CM022227">
    <property type="protein sequence ID" value="KAF7082297.1"/>
    <property type="molecule type" value="Genomic_DNA"/>
</dbReference>
<keyword evidence="2" id="KW-0804">Transcription</keyword>